<reference evidence="2" key="1">
    <citation type="submission" date="2018-03" db="EMBL/GenBank/DDBJ databases">
        <authorList>
            <person name="Batty M. E."/>
            <person name="Batty M E."/>
        </authorList>
    </citation>
    <scope>NUCLEOTIDE SEQUENCE [LARGE SCALE GENOMIC DNA]</scope>
</reference>
<dbReference type="RefSeq" id="WP_109489749.1">
    <property type="nucleotide sequence ID" value="NZ_LS398547.1"/>
</dbReference>
<protein>
    <submittedName>
        <fullName evidence="1">Uncharacterized protein</fullName>
    </submittedName>
</protein>
<dbReference type="AlphaFoldDB" id="A0A2U3QPL1"/>
<accession>A0A2U3QPL1</accession>
<evidence type="ECO:0000313" key="2">
    <source>
        <dbReference type="Proteomes" id="UP000244960"/>
    </source>
</evidence>
<dbReference type="Proteomes" id="UP000244960">
    <property type="component" value="Chromosome I"/>
</dbReference>
<sequence>MCIKDRAEEIYKSFRDYCYDINKVQHYESVDRLGNKDHADTPGSVFWSTLCGYKCLIDCYQVVYNKDCAELKEFSAHLDEMFKQQLLISYTESKLERKCRIKLAEKIINDLEAKGIVYVACNGFYGVQHTAILKCIKNNAGNYCGIIYNAGFGSDTDNMEIADLDKLLKMNGVTNYNRQNICYSGIKYTIDDSYRSKKLIESMILHQMGTGEPYQSERPIKSMMLNQMAIVDMDTMSNNVNLSVAPVNAKKVVSPQQNYGNCTTRCIREVLRDNVPDNIFRDLYDFVTMVPYSIKLEMLEKVVGKLQNVDNSALKKYDKLLSDKENFLGMFQCNVNHILGVDKSTAIQNLHNIEFLSVNNGRLLCDEEGLSFLAESHARNCVNAGVIKLNSERSEAIVDFEAAIGSKGNEEVKLYLTDGQYCDGYNTVTKKALLMDVFLDRCNDTCLKSKLRDISMRVLPLSWQSMDWQDISIEDKIFIVYEVFFGAINNCDAYLTKPLLLPVKEKLLQCVKQYHKCDFVENSSLPSNLRDRIVASWRESCLQDPNIDSLIKAHIAASGMSSSISDNNKYYWWLDDKSKVQDWKKSEKLKLDTKIIPKGHVAKIKRELELNGQIIKGR</sequence>
<gene>
    <name evidence="1" type="ORF">UT176_00126</name>
</gene>
<proteinExistence type="predicted"/>
<organism evidence="1 2">
    <name type="scientific">Orientia tsutsugamushi</name>
    <name type="common">Rickettsia tsutsugamushi</name>
    <dbReference type="NCBI Taxonomy" id="784"/>
    <lineage>
        <taxon>Bacteria</taxon>
        <taxon>Pseudomonadati</taxon>
        <taxon>Pseudomonadota</taxon>
        <taxon>Alphaproteobacteria</taxon>
        <taxon>Rickettsiales</taxon>
        <taxon>Rickettsiaceae</taxon>
        <taxon>Rickettsieae</taxon>
        <taxon>Orientia</taxon>
    </lineage>
</organism>
<dbReference type="EMBL" id="LS398547">
    <property type="protein sequence ID" value="SPR02891.1"/>
    <property type="molecule type" value="Genomic_DNA"/>
</dbReference>
<name>A0A2U3QPL1_ORITS</name>
<evidence type="ECO:0000313" key="1">
    <source>
        <dbReference type="EMBL" id="SPR02891.1"/>
    </source>
</evidence>